<dbReference type="RefSeq" id="WP_091937759.1">
    <property type="nucleotide sequence ID" value="NZ_FOUJ01000006.1"/>
</dbReference>
<gene>
    <name evidence="7" type="ORF">SAMN04488696_2686</name>
</gene>
<sequence length="402" mass="45804">MGLYNYKKSIQTAEQRIIEADYSQKNKDTIFAFVNVLYAEGLSDARILKYLSQLNILSKNFDKDFDEITMSDMYRFLAELERSDKKPWTKQGYKVTIKRFFRWLNGGKEPEMTEWIKTPIKQSDQMLPEELLTEEECMSMIDYANHPRDKAIAASWYDAGARVGEIGEAKIKHVVFDEVGAFVMVKGKTGMRRVRLVFSAPYIAKWLDIHPLRDDPDAPLWVNIGHRNFGKEMKYGAIRMVIKRTAKKAGIKKRVYNHLFRHSRATDYAGFMSQAQLEMHMGWKHGTRMSGTYLHLQGAQVDNTILEHYGLKEKQDKVSELTPRKCSRCKTTNGPTSDFCSSCGMALNAAAATNIDGMQQLGMQLLLEIGAKDPKDAQELQSYLGKLKEALSDSASTSISDE</sequence>
<evidence type="ECO:0000259" key="5">
    <source>
        <dbReference type="PROSITE" id="PS51898"/>
    </source>
</evidence>
<dbReference type="InterPro" id="IPR002104">
    <property type="entry name" value="Integrase_catalytic"/>
</dbReference>
<dbReference type="PROSITE" id="PS51900">
    <property type="entry name" value="CB"/>
    <property type="match status" value="1"/>
</dbReference>
<dbReference type="Gene3D" id="1.10.443.10">
    <property type="entry name" value="Intergrase catalytic core"/>
    <property type="match status" value="1"/>
</dbReference>
<accession>A0A1I4UBV3</accession>
<feature type="domain" description="Tyr recombinase" evidence="5">
    <location>
        <begin position="126"/>
        <end position="306"/>
    </location>
</feature>
<feature type="domain" description="Core-binding (CB)" evidence="6">
    <location>
        <begin position="29"/>
        <end position="105"/>
    </location>
</feature>
<dbReference type="GO" id="GO:0006310">
    <property type="term" value="P:DNA recombination"/>
    <property type="evidence" value="ECO:0007669"/>
    <property type="project" value="UniProtKB-KW"/>
</dbReference>
<evidence type="ECO:0000256" key="3">
    <source>
        <dbReference type="ARBA" id="ARBA00023172"/>
    </source>
</evidence>
<evidence type="ECO:0000256" key="1">
    <source>
        <dbReference type="ARBA" id="ARBA00022908"/>
    </source>
</evidence>
<dbReference type="AlphaFoldDB" id="A0A1I4UBV3"/>
<evidence type="ECO:0000256" key="4">
    <source>
        <dbReference type="PROSITE-ProRule" id="PRU01248"/>
    </source>
</evidence>
<dbReference type="Pfam" id="PF00589">
    <property type="entry name" value="Phage_integrase"/>
    <property type="match status" value="1"/>
</dbReference>
<dbReference type="PROSITE" id="PS51898">
    <property type="entry name" value="TYR_RECOMBINASE"/>
    <property type="match status" value="1"/>
</dbReference>
<name>A0A1I4UBV3_9EURY</name>
<reference evidence="8" key="1">
    <citation type="submission" date="2016-10" db="EMBL/GenBank/DDBJ databases">
        <authorList>
            <person name="Varghese N."/>
            <person name="Submissions S."/>
        </authorList>
    </citation>
    <scope>NUCLEOTIDE SEQUENCE [LARGE SCALE GENOMIC DNA]</scope>
    <source>
        <strain evidence="8">Mob M</strain>
    </source>
</reference>
<dbReference type="Gene3D" id="1.10.150.130">
    <property type="match status" value="1"/>
</dbReference>
<keyword evidence="1" id="KW-0229">DNA integration</keyword>
<keyword evidence="3" id="KW-0233">DNA recombination</keyword>
<dbReference type="CDD" id="cd00397">
    <property type="entry name" value="DNA_BRE_C"/>
    <property type="match status" value="1"/>
</dbReference>
<dbReference type="GO" id="GO:0003677">
    <property type="term" value="F:DNA binding"/>
    <property type="evidence" value="ECO:0007669"/>
    <property type="project" value="UniProtKB-UniRule"/>
</dbReference>
<dbReference type="InterPro" id="IPR013762">
    <property type="entry name" value="Integrase-like_cat_sf"/>
</dbReference>
<dbReference type="InterPro" id="IPR050090">
    <property type="entry name" value="Tyrosine_recombinase_XerCD"/>
</dbReference>
<dbReference type="SUPFAM" id="SSF56349">
    <property type="entry name" value="DNA breaking-rejoining enzymes"/>
    <property type="match status" value="1"/>
</dbReference>
<evidence type="ECO:0000256" key="2">
    <source>
        <dbReference type="ARBA" id="ARBA00023125"/>
    </source>
</evidence>
<evidence type="ECO:0000259" key="6">
    <source>
        <dbReference type="PROSITE" id="PS51900"/>
    </source>
</evidence>
<dbReference type="InterPro" id="IPR011010">
    <property type="entry name" value="DNA_brk_join_enz"/>
</dbReference>
<proteinExistence type="predicted"/>
<evidence type="ECO:0000313" key="8">
    <source>
        <dbReference type="Proteomes" id="UP000198535"/>
    </source>
</evidence>
<dbReference type="EMBL" id="FOUJ01000006">
    <property type="protein sequence ID" value="SFM86454.1"/>
    <property type="molecule type" value="Genomic_DNA"/>
</dbReference>
<dbReference type="PANTHER" id="PTHR30349">
    <property type="entry name" value="PHAGE INTEGRASE-RELATED"/>
    <property type="match status" value="1"/>
</dbReference>
<organism evidence="7 8">
    <name type="scientific">Methanolobus profundi</name>
    <dbReference type="NCBI Taxonomy" id="487685"/>
    <lineage>
        <taxon>Archaea</taxon>
        <taxon>Methanobacteriati</taxon>
        <taxon>Methanobacteriota</taxon>
        <taxon>Stenosarchaea group</taxon>
        <taxon>Methanomicrobia</taxon>
        <taxon>Methanosarcinales</taxon>
        <taxon>Methanosarcinaceae</taxon>
        <taxon>Methanolobus</taxon>
    </lineage>
</organism>
<evidence type="ECO:0000313" key="7">
    <source>
        <dbReference type="EMBL" id="SFM86454.1"/>
    </source>
</evidence>
<dbReference type="STRING" id="487685.SAMN04488696_2686"/>
<dbReference type="GO" id="GO:0015074">
    <property type="term" value="P:DNA integration"/>
    <property type="evidence" value="ECO:0007669"/>
    <property type="project" value="UniProtKB-KW"/>
</dbReference>
<keyword evidence="8" id="KW-1185">Reference proteome</keyword>
<dbReference type="InterPro" id="IPR010998">
    <property type="entry name" value="Integrase_recombinase_N"/>
</dbReference>
<dbReference type="Pfam" id="PF02899">
    <property type="entry name" value="Phage_int_SAM_1"/>
    <property type="match status" value="1"/>
</dbReference>
<dbReference type="InterPro" id="IPR044068">
    <property type="entry name" value="CB"/>
</dbReference>
<keyword evidence="2 4" id="KW-0238">DNA-binding</keyword>
<dbReference type="PANTHER" id="PTHR30349:SF87">
    <property type="entry name" value="TRANSPOSASE A"/>
    <property type="match status" value="1"/>
</dbReference>
<dbReference type="InterPro" id="IPR004107">
    <property type="entry name" value="Integrase_SAM-like_N"/>
</dbReference>
<dbReference type="Proteomes" id="UP000198535">
    <property type="component" value="Unassembled WGS sequence"/>
</dbReference>
<protein>
    <submittedName>
        <fullName evidence="7">Site-specific recombinase XerD</fullName>
    </submittedName>
</protein>